<name>A0A8S2DYK9_9BILA</name>
<organism evidence="2 4">
    <name type="scientific">Didymodactylos carnosus</name>
    <dbReference type="NCBI Taxonomy" id="1234261"/>
    <lineage>
        <taxon>Eukaryota</taxon>
        <taxon>Metazoa</taxon>
        <taxon>Spiralia</taxon>
        <taxon>Gnathifera</taxon>
        <taxon>Rotifera</taxon>
        <taxon>Eurotatoria</taxon>
        <taxon>Bdelloidea</taxon>
        <taxon>Philodinida</taxon>
        <taxon>Philodinidae</taxon>
        <taxon>Didymodactylos</taxon>
    </lineage>
</organism>
<feature type="compositionally biased region" description="Low complexity" evidence="1">
    <location>
        <begin position="57"/>
        <end position="66"/>
    </location>
</feature>
<dbReference type="Pfam" id="PF14580">
    <property type="entry name" value="LRR_9"/>
    <property type="match status" value="1"/>
</dbReference>
<evidence type="ECO:0000313" key="2">
    <source>
        <dbReference type="EMBL" id="CAF1087015.1"/>
    </source>
</evidence>
<feature type="compositionally biased region" description="Polar residues" evidence="1">
    <location>
        <begin position="42"/>
        <end position="56"/>
    </location>
</feature>
<dbReference type="SUPFAM" id="SSF52058">
    <property type="entry name" value="L domain-like"/>
    <property type="match status" value="1"/>
</dbReference>
<proteinExistence type="predicted"/>
<accession>A0A8S2DYK9</accession>
<evidence type="ECO:0008006" key="5">
    <source>
        <dbReference type="Google" id="ProtNLM"/>
    </source>
</evidence>
<evidence type="ECO:0000256" key="1">
    <source>
        <dbReference type="SAM" id="MobiDB-lite"/>
    </source>
</evidence>
<evidence type="ECO:0000313" key="3">
    <source>
        <dbReference type="EMBL" id="CAF3849287.1"/>
    </source>
</evidence>
<dbReference type="EMBL" id="CAJOBA010009355">
    <property type="protein sequence ID" value="CAF3849287.1"/>
    <property type="molecule type" value="Genomic_DNA"/>
</dbReference>
<dbReference type="PANTHER" id="PTHR46282:SF2">
    <property type="entry name" value="LEUCINE-RICH MELANOCYTE DIFFERENTIATION-ASSOCIATED PROTEIN"/>
    <property type="match status" value="1"/>
</dbReference>
<dbReference type="InterPro" id="IPR032675">
    <property type="entry name" value="LRR_dom_sf"/>
</dbReference>
<dbReference type="PANTHER" id="PTHR46282">
    <property type="entry name" value="LEUCINE-RICH MELANOCYTE DIFFERENTIATION-ASSOCIATED PROTEIN"/>
    <property type="match status" value="1"/>
</dbReference>
<feature type="region of interest" description="Disordered" evidence="1">
    <location>
        <begin position="1"/>
        <end position="66"/>
    </location>
</feature>
<sequence>MNLAQMSDEQLSSVDIEEEVNSETSSISSSLRQPHQEPRTEMSVSDDASLSYSPNHSSQSTTSELTTSLNSKIHEKFLYDSEAEKLVCTANDLDDIPVEIIHTFALKTRILDLSGNHFQTLYSLKSFPHLEELFLDDNWLNDGSTKFPKLSKLHTLMLNKNRFQDIYKLVEQLKSSFPLLAHLSLLGNEACPYELFANSTSTSDESVSFGTSPLRSERSEEEYQRYRHLLIFRIPTLNFLDYREISLNERKIAKQLGDFLYSIETRKINVKPSYESVHDEGYSPLPTTNAMSDRPRISYQKLKHTYAGDGSQGNKFVKDSHL</sequence>
<protein>
    <recommendedName>
        <fullName evidence="5">Leucine-rich melanocyte differentiation-associated protein-like</fullName>
    </recommendedName>
</protein>
<dbReference type="AlphaFoldDB" id="A0A8S2DYK9"/>
<evidence type="ECO:0000313" key="4">
    <source>
        <dbReference type="Proteomes" id="UP000677228"/>
    </source>
</evidence>
<comment type="caution">
    <text evidence="2">The sequence shown here is derived from an EMBL/GenBank/DDBJ whole genome shotgun (WGS) entry which is preliminary data.</text>
</comment>
<dbReference type="InterPro" id="IPR043313">
    <property type="entry name" value="LRMDA"/>
</dbReference>
<dbReference type="Gene3D" id="3.80.10.10">
    <property type="entry name" value="Ribonuclease Inhibitor"/>
    <property type="match status" value="1"/>
</dbReference>
<feature type="compositionally biased region" description="Polar residues" evidence="1">
    <location>
        <begin position="1"/>
        <end position="13"/>
    </location>
</feature>
<reference evidence="2" key="1">
    <citation type="submission" date="2021-02" db="EMBL/GenBank/DDBJ databases">
        <authorList>
            <person name="Nowell W R."/>
        </authorList>
    </citation>
    <scope>NUCLEOTIDE SEQUENCE</scope>
</reference>
<gene>
    <name evidence="2" type="ORF">OVA965_LOCUS18648</name>
    <name evidence="3" type="ORF">TMI583_LOCUS18657</name>
</gene>
<dbReference type="Proteomes" id="UP000682733">
    <property type="component" value="Unassembled WGS sequence"/>
</dbReference>
<dbReference type="EMBL" id="CAJNOK010009339">
    <property type="protein sequence ID" value="CAF1087015.1"/>
    <property type="molecule type" value="Genomic_DNA"/>
</dbReference>
<dbReference type="Proteomes" id="UP000677228">
    <property type="component" value="Unassembled WGS sequence"/>
</dbReference>